<keyword evidence="7" id="KW-1185">Reference proteome</keyword>
<dbReference type="AlphaFoldDB" id="A0AAV2R7P1"/>
<gene>
    <name evidence="6" type="ORF">MNOR_LOCUS21592</name>
</gene>
<evidence type="ECO:0000256" key="2">
    <source>
        <dbReference type="ARBA" id="ARBA00010790"/>
    </source>
</evidence>
<comment type="similarity">
    <text evidence="2">Belongs to the GMC oxidoreductase family.</text>
</comment>
<accession>A0AAV2R7P1</accession>
<evidence type="ECO:0000313" key="6">
    <source>
        <dbReference type="EMBL" id="CAL4119037.1"/>
    </source>
</evidence>
<dbReference type="PROSITE" id="PS00624">
    <property type="entry name" value="GMC_OXRED_2"/>
    <property type="match status" value="1"/>
</dbReference>
<dbReference type="InterPro" id="IPR012132">
    <property type="entry name" value="GMC_OxRdtase"/>
</dbReference>
<protein>
    <recommendedName>
        <fullName evidence="5">Glucose-methanol-choline oxidoreductase N-terminal domain-containing protein</fullName>
    </recommendedName>
</protein>
<comment type="cofactor">
    <cofactor evidence="1">
        <name>FAD</name>
        <dbReference type="ChEBI" id="CHEBI:57692"/>
    </cofactor>
</comment>
<keyword evidence="3" id="KW-0285">Flavoprotein</keyword>
<evidence type="ECO:0000313" key="7">
    <source>
        <dbReference type="Proteomes" id="UP001497623"/>
    </source>
</evidence>
<dbReference type="PANTHER" id="PTHR11552:SF147">
    <property type="entry name" value="CHOLINE DEHYDROGENASE, MITOCHONDRIAL"/>
    <property type="match status" value="1"/>
</dbReference>
<organism evidence="6 7">
    <name type="scientific">Meganyctiphanes norvegica</name>
    <name type="common">Northern krill</name>
    <name type="synonym">Thysanopoda norvegica</name>
    <dbReference type="NCBI Taxonomy" id="48144"/>
    <lineage>
        <taxon>Eukaryota</taxon>
        <taxon>Metazoa</taxon>
        <taxon>Ecdysozoa</taxon>
        <taxon>Arthropoda</taxon>
        <taxon>Crustacea</taxon>
        <taxon>Multicrustacea</taxon>
        <taxon>Malacostraca</taxon>
        <taxon>Eumalacostraca</taxon>
        <taxon>Eucarida</taxon>
        <taxon>Euphausiacea</taxon>
        <taxon>Euphausiidae</taxon>
        <taxon>Meganyctiphanes</taxon>
    </lineage>
</organism>
<comment type="caution">
    <text evidence="6">The sequence shown here is derived from an EMBL/GenBank/DDBJ whole genome shotgun (WGS) entry which is preliminary data.</text>
</comment>
<feature type="non-terminal residue" evidence="6">
    <location>
        <position position="133"/>
    </location>
</feature>
<evidence type="ECO:0000259" key="5">
    <source>
        <dbReference type="PROSITE" id="PS00624"/>
    </source>
</evidence>
<dbReference type="Gene3D" id="3.50.50.60">
    <property type="entry name" value="FAD/NAD(P)-binding domain"/>
    <property type="match status" value="1"/>
</dbReference>
<feature type="domain" description="Glucose-methanol-choline oxidoreductase N-terminal" evidence="5">
    <location>
        <begin position="110"/>
        <end position="124"/>
    </location>
</feature>
<evidence type="ECO:0000256" key="1">
    <source>
        <dbReference type="ARBA" id="ARBA00001974"/>
    </source>
</evidence>
<reference evidence="6 7" key="1">
    <citation type="submission" date="2024-05" db="EMBL/GenBank/DDBJ databases">
        <authorList>
            <person name="Wallberg A."/>
        </authorList>
    </citation>
    <scope>NUCLEOTIDE SEQUENCE [LARGE SCALE GENOMIC DNA]</scope>
</reference>
<dbReference type="EMBL" id="CAXKWB010017496">
    <property type="protein sequence ID" value="CAL4119037.1"/>
    <property type="molecule type" value="Genomic_DNA"/>
</dbReference>
<dbReference type="Pfam" id="PF00732">
    <property type="entry name" value="GMC_oxred_N"/>
    <property type="match status" value="1"/>
</dbReference>
<name>A0AAV2R7P1_MEGNR</name>
<dbReference type="GO" id="GO:0050660">
    <property type="term" value="F:flavin adenine dinucleotide binding"/>
    <property type="evidence" value="ECO:0007669"/>
    <property type="project" value="InterPro"/>
</dbReference>
<proteinExistence type="inferred from homology"/>
<dbReference type="PANTHER" id="PTHR11552">
    <property type="entry name" value="GLUCOSE-METHANOL-CHOLINE GMC OXIDOREDUCTASE"/>
    <property type="match status" value="1"/>
</dbReference>
<dbReference type="InterPro" id="IPR036188">
    <property type="entry name" value="FAD/NAD-bd_sf"/>
</dbReference>
<evidence type="ECO:0000256" key="4">
    <source>
        <dbReference type="ARBA" id="ARBA00022827"/>
    </source>
</evidence>
<feature type="non-terminal residue" evidence="6">
    <location>
        <position position="1"/>
    </location>
</feature>
<dbReference type="Proteomes" id="UP001497623">
    <property type="component" value="Unassembled WGS sequence"/>
</dbReference>
<dbReference type="InterPro" id="IPR000172">
    <property type="entry name" value="GMC_OxRdtase_N"/>
</dbReference>
<dbReference type="GO" id="GO:0016614">
    <property type="term" value="F:oxidoreductase activity, acting on CH-OH group of donors"/>
    <property type="evidence" value="ECO:0007669"/>
    <property type="project" value="InterPro"/>
</dbReference>
<dbReference type="SUPFAM" id="SSF51905">
    <property type="entry name" value="FAD/NAD(P)-binding domain"/>
    <property type="match status" value="1"/>
</dbReference>
<evidence type="ECO:0000256" key="3">
    <source>
        <dbReference type="ARBA" id="ARBA00022630"/>
    </source>
</evidence>
<sequence length="133" mass="14675">HVEPKQWSTPLAKAFLQAGKELGYRVGDHNAAKQVGFSPIDTTTRNGMRGSVAESYLRPANKRENLHVALNAYVTKVLFDDQKRAIGIKFDHKGRSKIALVKREVILSAGAIESPHLLMLSGVGPEEHLRKHG</sequence>
<keyword evidence="4" id="KW-0274">FAD</keyword>